<dbReference type="PANTHER" id="PTHR12905">
    <property type="entry name" value="METALLOPHOSPHOESTERASE"/>
    <property type="match status" value="1"/>
</dbReference>
<dbReference type="SUPFAM" id="SSF56300">
    <property type="entry name" value="Metallo-dependent phosphatases"/>
    <property type="match status" value="1"/>
</dbReference>
<dbReference type="InterPro" id="IPR029052">
    <property type="entry name" value="Metallo-depent_PP-like"/>
</dbReference>
<keyword evidence="4" id="KW-1185">Reference proteome</keyword>
<evidence type="ECO:0000259" key="2">
    <source>
        <dbReference type="Pfam" id="PF00149"/>
    </source>
</evidence>
<protein>
    <recommendedName>
        <fullName evidence="2">Calcineurin-like phosphoesterase domain-containing protein</fullName>
    </recommendedName>
</protein>
<sequence>ERVSRLSLPLSAAPGGMLVSGFVRRICSSSSLFIVVISPPRRGIFQSVVSRVLLHFVRDNNCDFSGGCVRSTIPQSQSVQSRYAVIRSGAVDITGVMPHVTVVRTDSGKVHTPMELPDTTQQPIRIVHLSDTHLQHDHREIKALPDGDVLIHSGDFNQYSARCCARSLHYEDLLHEIDSFFAQYPHQLKIFVAGNHESCLEGATVEQIQSRLTGCTYLCDTSTSYAGVKFYGSPYTAKRFLTSARGFAESWRALKRRWDVIPDDTDVLITHMPPHGILDLASKKLANEWPTLFTIKTAVIPPSTCSTCGFVHPGREHWGCPALRDAVLNRIKPSLHLFGHVHDTNGTLQRDNTVFSNAAFKLRRKLNVFDFYTSQSVDKPWV</sequence>
<dbReference type="Pfam" id="PF00149">
    <property type="entry name" value="Metallophos"/>
    <property type="match status" value="1"/>
</dbReference>
<name>A0ABD0M708_9CAEN</name>
<organism evidence="3 4">
    <name type="scientific">Batillaria attramentaria</name>
    <dbReference type="NCBI Taxonomy" id="370345"/>
    <lineage>
        <taxon>Eukaryota</taxon>
        <taxon>Metazoa</taxon>
        <taxon>Spiralia</taxon>
        <taxon>Lophotrochozoa</taxon>
        <taxon>Mollusca</taxon>
        <taxon>Gastropoda</taxon>
        <taxon>Caenogastropoda</taxon>
        <taxon>Sorbeoconcha</taxon>
        <taxon>Cerithioidea</taxon>
        <taxon>Batillariidae</taxon>
        <taxon>Batillaria</taxon>
    </lineage>
</organism>
<feature type="domain" description="Calcineurin-like phosphoesterase" evidence="2">
    <location>
        <begin position="124"/>
        <end position="342"/>
    </location>
</feature>
<proteinExistence type="inferred from homology"/>
<evidence type="ECO:0000313" key="3">
    <source>
        <dbReference type="EMBL" id="KAK7507151.1"/>
    </source>
</evidence>
<dbReference type="Gene3D" id="3.60.21.10">
    <property type="match status" value="1"/>
</dbReference>
<dbReference type="PANTHER" id="PTHR12905:SF0">
    <property type="entry name" value="CALCINEURIN-LIKE PHOSPHOESTERASE DOMAIN-CONTAINING PROTEIN"/>
    <property type="match status" value="1"/>
</dbReference>
<dbReference type="EMBL" id="JACVVK020000004">
    <property type="protein sequence ID" value="KAK7507151.1"/>
    <property type="molecule type" value="Genomic_DNA"/>
</dbReference>
<dbReference type="InterPro" id="IPR051693">
    <property type="entry name" value="UPF0046_metallophosphoest"/>
</dbReference>
<gene>
    <name evidence="3" type="ORF">BaRGS_00001086</name>
</gene>
<comment type="caution">
    <text evidence="3">The sequence shown here is derived from an EMBL/GenBank/DDBJ whole genome shotgun (WGS) entry which is preliminary data.</text>
</comment>
<evidence type="ECO:0000313" key="4">
    <source>
        <dbReference type="Proteomes" id="UP001519460"/>
    </source>
</evidence>
<dbReference type="AlphaFoldDB" id="A0ABD0M708"/>
<dbReference type="Proteomes" id="UP001519460">
    <property type="component" value="Unassembled WGS sequence"/>
</dbReference>
<accession>A0ABD0M708</accession>
<reference evidence="3 4" key="1">
    <citation type="journal article" date="2023" name="Sci. Data">
        <title>Genome assembly of the Korean intertidal mud-creeper Batillaria attramentaria.</title>
        <authorList>
            <person name="Patra A.K."/>
            <person name="Ho P.T."/>
            <person name="Jun S."/>
            <person name="Lee S.J."/>
            <person name="Kim Y."/>
            <person name="Won Y.J."/>
        </authorList>
    </citation>
    <scope>NUCLEOTIDE SEQUENCE [LARGE SCALE GENOMIC DNA]</scope>
    <source>
        <strain evidence="3">Wonlab-2016</strain>
    </source>
</reference>
<feature type="non-terminal residue" evidence="3">
    <location>
        <position position="1"/>
    </location>
</feature>
<comment type="similarity">
    <text evidence="1">Belongs to the UPF0046 family.</text>
</comment>
<evidence type="ECO:0000256" key="1">
    <source>
        <dbReference type="ARBA" id="ARBA00007993"/>
    </source>
</evidence>
<dbReference type="InterPro" id="IPR004843">
    <property type="entry name" value="Calcineurin-like_PHP"/>
</dbReference>